<dbReference type="FunFam" id="1.10.510.10:FF:000497">
    <property type="entry name" value="Phosphoinositide 3-kinase regulatory subunit"/>
    <property type="match status" value="1"/>
</dbReference>
<proteinExistence type="predicted"/>
<dbReference type="GO" id="GO:0034272">
    <property type="term" value="C:phosphatidylinositol 3-kinase complex, class III, type II"/>
    <property type="evidence" value="ECO:0007669"/>
    <property type="project" value="TreeGrafter"/>
</dbReference>
<dbReference type="PROSITE" id="PS50294">
    <property type="entry name" value="WD_REPEATS_REGION"/>
    <property type="match status" value="1"/>
</dbReference>
<evidence type="ECO:0000256" key="2">
    <source>
        <dbReference type="ARBA" id="ARBA00022527"/>
    </source>
</evidence>
<feature type="region of interest" description="Disordered" evidence="11">
    <location>
        <begin position="204"/>
        <end position="229"/>
    </location>
</feature>
<dbReference type="InterPro" id="IPR000719">
    <property type="entry name" value="Prot_kinase_dom"/>
</dbReference>
<dbReference type="Gene3D" id="1.25.10.10">
    <property type="entry name" value="Leucine-rich Repeat Variant"/>
    <property type="match status" value="2"/>
</dbReference>
<feature type="repeat" description="HEAT" evidence="9">
    <location>
        <begin position="513"/>
        <end position="544"/>
    </location>
</feature>
<dbReference type="GO" id="GO:0005524">
    <property type="term" value="F:ATP binding"/>
    <property type="evidence" value="ECO:0007669"/>
    <property type="project" value="UniProtKB-KW"/>
</dbReference>
<dbReference type="InterPro" id="IPR036322">
    <property type="entry name" value="WD40_repeat_dom_sf"/>
</dbReference>
<dbReference type="GO" id="GO:0034271">
    <property type="term" value="C:phosphatidylinositol 3-kinase complex, class III, type I"/>
    <property type="evidence" value="ECO:0007669"/>
    <property type="project" value="TreeGrafter"/>
</dbReference>
<feature type="region of interest" description="Disordered" evidence="11">
    <location>
        <begin position="976"/>
        <end position="1002"/>
    </location>
</feature>
<dbReference type="EMBL" id="SGPM01000018">
    <property type="protein sequence ID" value="THH32640.1"/>
    <property type="molecule type" value="Genomic_DNA"/>
</dbReference>
<dbReference type="InterPro" id="IPR001680">
    <property type="entry name" value="WD40_rpt"/>
</dbReference>
<keyword evidence="2" id="KW-0723">Serine/threonine-protein kinase</keyword>
<evidence type="ECO:0000256" key="6">
    <source>
        <dbReference type="ARBA" id="ARBA00022741"/>
    </source>
</evidence>
<comment type="caution">
    <text evidence="13">The sequence shown here is derived from an EMBL/GenBank/DDBJ whole genome shotgun (WGS) entry which is preliminary data.</text>
</comment>
<feature type="compositionally biased region" description="Polar residues" evidence="11">
    <location>
        <begin position="1524"/>
        <end position="1533"/>
    </location>
</feature>
<keyword evidence="5" id="KW-0677">Repeat</keyword>
<keyword evidence="7" id="KW-0418">Kinase</keyword>
<dbReference type="Proteomes" id="UP000308730">
    <property type="component" value="Unassembled WGS sequence"/>
</dbReference>
<evidence type="ECO:0000256" key="3">
    <source>
        <dbReference type="ARBA" id="ARBA00022574"/>
    </source>
</evidence>
<dbReference type="Pfam" id="PF00400">
    <property type="entry name" value="WD40"/>
    <property type="match status" value="1"/>
</dbReference>
<dbReference type="PANTHER" id="PTHR17583">
    <property type="entry name" value="PHOSPHOINOSITIDE 3-KINASE REGULATORY SUBUNIT 4"/>
    <property type="match status" value="1"/>
</dbReference>
<reference evidence="13 14" key="1">
    <citation type="submission" date="2019-02" db="EMBL/GenBank/DDBJ databases">
        <title>Genome sequencing of the rare red list fungi Antrodiella citrinella (Flaviporus citrinellus).</title>
        <authorList>
            <person name="Buettner E."/>
            <person name="Kellner H."/>
        </authorList>
    </citation>
    <scope>NUCLEOTIDE SEQUENCE [LARGE SCALE GENOMIC DNA]</scope>
    <source>
        <strain evidence="13 14">DSM 108506</strain>
    </source>
</reference>
<dbReference type="Gene3D" id="2.130.10.10">
    <property type="entry name" value="YVTN repeat-like/Quinoprotein amine dehydrogenase"/>
    <property type="match status" value="2"/>
</dbReference>
<dbReference type="PROSITE" id="PS00108">
    <property type="entry name" value="PROTEIN_KINASE_ST"/>
    <property type="match status" value="1"/>
</dbReference>
<dbReference type="InterPro" id="IPR021133">
    <property type="entry name" value="HEAT_type_2"/>
</dbReference>
<dbReference type="PROSITE" id="PS50011">
    <property type="entry name" value="PROTEIN_KINASE_DOM"/>
    <property type="match status" value="1"/>
</dbReference>
<organism evidence="13 14">
    <name type="scientific">Antrodiella citrinella</name>
    <dbReference type="NCBI Taxonomy" id="2447956"/>
    <lineage>
        <taxon>Eukaryota</taxon>
        <taxon>Fungi</taxon>
        <taxon>Dikarya</taxon>
        <taxon>Basidiomycota</taxon>
        <taxon>Agaricomycotina</taxon>
        <taxon>Agaricomycetes</taxon>
        <taxon>Polyporales</taxon>
        <taxon>Steccherinaceae</taxon>
        <taxon>Antrodiella</taxon>
    </lineage>
</organism>
<evidence type="ECO:0000256" key="10">
    <source>
        <dbReference type="PROSITE-ProRule" id="PRU00221"/>
    </source>
</evidence>
<dbReference type="GO" id="GO:0004674">
    <property type="term" value="F:protein serine/threonine kinase activity"/>
    <property type="evidence" value="ECO:0007669"/>
    <property type="project" value="UniProtKB-KW"/>
</dbReference>
<evidence type="ECO:0000259" key="12">
    <source>
        <dbReference type="PROSITE" id="PS50011"/>
    </source>
</evidence>
<evidence type="ECO:0000256" key="7">
    <source>
        <dbReference type="ARBA" id="ARBA00022777"/>
    </source>
</evidence>
<dbReference type="PROSITE" id="PS50077">
    <property type="entry name" value="HEAT_REPEAT"/>
    <property type="match status" value="1"/>
</dbReference>
<evidence type="ECO:0000256" key="4">
    <source>
        <dbReference type="ARBA" id="ARBA00022679"/>
    </source>
</evidence>
<dbReference type="PROSITE" id="PS50082">
    <property type="entry name" value="WD_REPEATS_2"/>
    <property type="match status" value="2"/>
</dbReference>
<dbReference type="SMART" id="SM00320">
    <property type="entry name" value="WD40"/>
    <property type="match status" value="5"/>
</dbReference>
<dbReference type="GO" id="GO:0016236">
    <property type="term" value="P:macroautophagy"/>
    <property type="evidence" value="ECO:0007669"/>
    <property type="project" value="InterPro"/>
</dbReference>
<dbReference type="InterPro" id="IPR016024">
    <property type="entry name" value="ARM-type_fold"/>
</dbReference>
<evidence type="ECO:0000256" key="1">
    <source>
        <dbReference type="ARBA" id="ARBA00012513"/>
    </source>
</evidence>
<dbReference type="GO" id="GO:0071561">
    <property type="term" value="C:nucleus-vacuole junction"/>
    <property type="evidence" value="ECO:0007669"/>
    <property type="project" value="TreeGrafter"/>
</dbReference>
<dbReference type="EC" id="2.7.11.1" evidence="1"/>
<gene>
    <name evidence="13" type="ORF">EUX98_g1549</name>
</gene>
<keyword evidence="14" id="KW-1185">Reference proteome</keyword>
<dbReference type="SMART" id="SM00220">
    <property type="entry name" value="S_TKc"/>
    <property type="match status" value="1"/>
</dbReference>
<feature type="domain" description="Protein kinase" evidence="12">
    <location>
        <begin position="25"/>
        <end position="322"/>
    </location>
</feature>
<dbReference type="SUPFAM" id="SSF56112">
    <property type="entry name" value="Protein kinase-like (PK-like)"/>
    <property type="match status" value="1"/>
</dbReference>
<keyword evidence="8" id="KW-0067">ATP-binding</keyword>
<feature type="repeat" description="WD" evidence="10">
    <location>
        <begin position="1215"/>
        <end position="1256"/>
    </location>
</feature>
<dbReference type="InterPro" id="IPR008271">
    <property type="entry name" value="Ser/Thr_kinase_AS"/>
</dbReference>
<keyword evidence="6" id="KW-0547">Nucleotide-binding</keyword>
<dbReference type="InterPro" id="IPR055231">
    <property type="entry name" value="2AA_helical"/>
</dbReference>
<dbReference type="InterPro" id="IPR015943">
    <property type="entry name" value="WD40/YVTN_repeat-like_dom_sf"/>
</dbReference>
<evidence type="ECO:0000256" key="5">
    <source>
        <dbReference type="ARBA" id="ARBA00022737"/>
    </source>
</evidence>
<dbReference type="SUPFAM" id="SSF50978">
    <property type="entry name" value="WD40 repeat-like"/>
    <property type="match status" value="1"/>
</dbReference>
<feature type="region of interest" description="Disordered" evidence="11">
    <location>
        <begin position="1518"/>
        <end position="1538"/>
    </location>
</feature>
<dbReference type="InterPro" id="IPR011989">
    <property type="entry name" value="ARM-like"/>
</dbReference>
<dbReference type="InterPro" id="IPR045162">
    <property type="entry name" value="Vps15-like"/>
</dbReference>
<feature type="region of interest" description="Disordered" evidence="11">
    <location>
        <begin position="852"/>
        <end position="884"/>
    </location>
</feature>
<dbReference type="OrthoDB" id="242910at2759"/>
<dbReference type="CDD" id="cd13980">
    <property type="entry name" value="STKc_Vps15"/>
    <property type="match status" value="1"/>
</dbReference>
<dbReference type="GO" id="GO:0045324">
    <property type="term" value="P:late endosome to vacuole transport"/>
    <property type="evidence" value="ECO:0007669"/>
    <property type="project" value="InterPro"/>
</dbReference>
<dbReference type="Gene3D" id="1.10.510.10">
    <property type="entry name" value="Transferase(Phosphotransferase) domain 1"/>
    <property type="match status" value="1"/>
</dbReference>
<dbReference type="SUPFAM" id="SSF48371">
    <property type="entry name" value="ARM repeat"/>
    <property type="match status" value="1"/>
</dbReference>
<evidence type="ECO:0000256" key="9">
    <source>
        <dbReference type="PROSITE-ProRule" id="PRU00103"/>
    </source>
</evidence>
<dbReference type="InterPro" id="IPR011009">
    <property type="entry name" value="Kinase-like_dom_sf"/>
</dbReference>
<name>A0A4S4N9K7_9APHY</name>
<dbReference type="PANTHER" id="PTHR17583:SF0">
    <property type="entry name" value="PHOSPHOINOSITIDE 3-KINASE REGULATORY SUBUNIT 4"/>
    <property type="match status" value="1"/>
</dbReference>
<dbReference type="GO" id="GO:0006623">
    <property type="term" value="P:protein targeting to vacuole"/>
    <property type="evidence" value="ECO:0007669"/>
    <property type="project" value="TreeGrafter"/>
</dbReference>
<dbReference type="Pfam" id="PF22956">
    <property type="entry name" value="VPS15-like_hel"/>
    <property type="match status" value="1"/>
</dbReference>
<protein>
    <recommendedName>
        <fullName evidence="1">non-specific serine/threonine protein kinase</fullName>
        <ecNumber evidence="1">2.7.11.1</ecNumber>
    </recommendedName>
</protein>
<feature type="repeat" description="WD" evidence="10">
    <location>
        <begin position="1586"/>
        <end position="1600"/>
    </location>
</feature>
<feature type="region of interest" description="Disordered" evidence="11">
    <location>
        <begin position="1114"/>
        <end position="1137"/>
    </location>
</feature>
<dbReference type="GO" id="GO:0005770">
    <property type="term" value="C:late endosome"/>
    <property type="evidence" value="ECO:0007669"/>
    <property type="project" value="TreeGrafter"/>
</dbReference>
<keyword evidence="4" id="KW-0808">Transferase</keyword>
<sequence>MGNAQSLTRTSGALDSFVAELGPDVVYERSLGSARFLKTVRCRHKNGYLVVKIFIKPDPGVSLRRYSKRLKIDREALADIANVYTYQSFVETDKAGYVIRQWVASSLYDRISTRPFLSPIEKKWLAFQLLTALRDARNRKVSHGDLKTSNILITSWNWLYLSDFAPHKPTYLPLDDPADYSFFFDTSGRRTCYIAPERFYAADDRQDSARKREKAKEKDGAEEVSEGKKEGKVTEAMDCFSAGCVIAELFLEGAPLFSLSQLFKYREGEFSVDTQLGNIDDEGVRSLIKQMIAIDPTSRPTFDSLLHAARGTVFPETFYSFLHNYVASINEPSSTSAFPFSGSPHHTSVTQTPISTVPPPIPKPGPSAPTVVGDVMSEQLPSDSDHRMERIWSDYESVEPYLLLNAEDDTSLEQTIKDPVSIEYATSNAGIMGKPFQDVLPVELDIPNRESNILKGVGDRGRAALEDGPALILLALLTANVRTCNLPSSKLRALDVFLALAPHLTDEAKLDRMVPYVVELLQDDSPAVRSAAVRTLMQVLILVTVITPSNASIFPEYIIPALSHLVRDPEVSVRCMYAQCVVALADTAVRYLEMGQALRAHGAYSMGTGVGLGIGIPNEGQEYDEAQFEVSYEASMQELQSAIQEQLTALLVDSAPQVKRAILHNISALCIFLGRQRTNDVLLSHMITYLNDRDWLLRYAFFDCIVDVAACAGGRSLEDYILPLMIQALSDVEETVVAKVLSSLTSLCELGLFQKMRIWELMSATLGFLYHPNTWIRQGAAAFIVSAAKQLPPSDVWCILYPSLKHFLRSEIRDVDEQNLLIALKPSLSRQVFDAAVQWAMKADKTHFWRTHRAPRSESPRDSLAAVRSAGAVSARSRTDEDEANINKLQQLGMTSGDEPKLTSMRDYILKLARSLSSSASHVSADFDETLRTTTSIELQKLSVMPQTIFLRTPLGETASRSSRAISIQKAYSDQTLRSPVTGTPRSNRTHSIDPATGITPTPFEDLRRRLAMINNSGTSLPMSPTAREARSPILPVPELVSQIALPEPAVSDVPHAIERPSSPSESLLSVANSSTFKGATHFLHVGADGQKAAPAVGSSRANAIGLLDAHMKPRSEEGPEASGRSSPVSVAGTVRGSERPRVVSLAPISTYDGNEPGISNLLEHLYLDNNRDLQSEFGPLIHEGPIRRRNAGRHSYISRDSSSRRLEANLIAHLGSHSDAITGLAVSPDHLFFVSASDDKTLKIWDTARLERNVTSKPRHTYGQHHAKVKAVCAVEGTHCFASAADDGSIHVVRVHMSGGQVGSLPKYAKLQTIREHRVDRPGEYVTCMAHYMTDTSSNLLYATTHSIVTILELRTMRIVRSMENPRHFGPITSLCLDRKRAWVVCGTSTGVLSLWDLRFGILIKSWRAGLTSQGHFVRIHQCIIHPTKGRGRWIMVATETSSTTNTETPAKLTTLIEVWDIEKTMLVEVFGTRNTTEKSDAVGELQTVIADDAETSPANAIAALVQARQEGGNSAYDIVSSRRPSSLQAGRSSMDGMLPTPVQPLADIRAFIVGADLGGHASMPRSAMADQSDGLSASRSSRGYMISGSEDQRLRLWDFGKVDRSIVLSGPDADGDKPAYSVVRTTSSGTSVYVETWPGVNPNNSNRPPQRLSLITHNQYNLMRSHQDTITSLLSIESPFRGGLVSGDRAGVLKVWRIEGPDVA</sequence>
<feature type="compositionally biased region" description="Low complexity" evidence="11">
    <location>
        <begin position="865"/>
        <end position="876"/>
    </location>
</feature>
<evidence type="ECO:0000313" key="14">
    <source>
        <dbReference type="Proteomes" id="UP000308730"/>
    </source>
</evidence>
<accession>A0A4S4N9K7</accession>
<evidence type="ECO:0000313" key="13">
    <source>
        <dbReference type="EMBL" id="THH32640.1"/>
    </source>
</evidence>
<keyword evidence="3 10" id="KW-0853">WD repeat</keyword>
<feature type="compositionally biased region" description="Polar residues" evidence="11">
    <location>
        <begin position="976"/>
        <end position="987"/>
    </location>
</feature>
<evidence type="ECO:0000256" key="8">
    <source>
        <dbReference type="ARBA" id="ARBA00022840"/>
    </source>
</evidence>
<evidence type="ECO:0000256" key="11">
    <source>
        <dbReference type="SAM" id="MobiDB-lite"/>
    </source>
</evidence>